<evidence type="ECO:0000313" key="9">
    <source>
        <dbReference type="Proteomes" id="UP000298030"/>
    </source>
</evidence>
<keyword evidence="4 8" id="KW-0418">Kinase</keyword>
<evidence type="ECO:0000256" key="3">
    <source>
        <dbReference type="ARBA" id="ARBA00022741"/>
    </source>
</evidence>
<accession>A0A4Y7U1M4</accession>
<comment type="caution">
    <text evidence="8">The sequence shown here is derived from an EMBL/GenBank/DDBJ whole genome shotgun (WGS) entry which is preliminary data.</text>
</comment>
<gene>
    <name evidence="8" type="ORF">FA13DRAFT_1655695</name>
</gene>
<sequence>MMRALSLFTTLKELKSDRLVTIYGVDLNADRFAKSRFTELDIYMEYMKKGSFDKIYGRIGYIPIEIVGEVALAVSEALSFMFDDHNVVPRCIKPSNILLSAHGKIKLCDYAMSTEVMNSQPESWVRTSYYTSPERVLGHELDQIKGDVWALGITLIELALGRFPYGRIQPPEADWMLEGGNGEPDNAEFQLKEDTQAELQLHHDSISAAQLGYASPTEDESFAEAQDRTIQPGEKNHPVQPREKVRPIEPGEPAPSGPAWAKQGVTWRGEENTMSVIDLLRVIVYEDAPRLPEGCFEQEVEQFVDGCLKKDTEKRMSPRDLVGHAWLNITREKAVNIKAWAGSI</sequence>
<dbReference type="Pfam" id="PF00069">
    <property type="entry name" value="Pkinase"/>
    <property type="match status" value="1"/>
</dbReference>
<dbReference type="GO" id="GO:0007165">
    <property type="term" value="P:signal transduction"/>
    <property type="evidence" value="ECO:0007669"/>
    <property type="project" value="UniProtKB-ARBA"/>
</dbReference>
<evidence type="ECO:0000256" key="5">
    <source>
        <dbReference type="ARBA" id="ARBA00022840"/>
    </source>
</evidence>
<keyword evidence="2" id="KW-0808">Transferase</keyword>
<dbReference type="AlphaFoldDB" id="A0A4Y7U1M4"/>
<protein>
    <submittedName>
        <fullName evidence="8">Kinase-like protein</fullName>
    </submittedName>
</protein>
<keyword evidence="3" id="KW-0547">Nucleotide-binding</keyword>
<feature type="compositionally biased region" description="Basic and acidic residues" evidence="6">
    <location>
        <begin position="234"/>
        <end position="249"/>
    </location>
</feature>
<reference evidence="8 9" key="1">
    <citation type="journal article" date="2019" name="Nat. Ecol. Evol.">
        <title>Megaphylogeny resolves global patterns of mushroom evolution.</title>
        <authorList>
            <person name="Varga T."/>
            <person name="Krizsan K."/>
            <person name="Foldi C."/>
            <person name="Dima B."/>
            <person name="Sanchez-Garcia M."/>
            <person name="Sanchez-Ramirez S."/>
            <person name="Szollosi G.J."/>
            <person name="Szarkandi J.G."/>
            <person name="Papp V."/>
            <person name="Albert L."/>
            <person name="Andreopoulos W."/>
            <person name="Angelini C."/>
            <person name="Antonin V."/>
            <person name="Barry K.W."/>
            <person name="Bougher N.L."/>
            <person name="Buchanan P."/>
            <person name="Buyck B."/>
            <person name="Bense V."/>
            <person name="Catcheside P."/>
            <person name="Chovatia M."/>
            <person name="Cooper J."/>
            <person name="Damon W."/>
            <person name="Desjardin D."/>
            <person name="Finy P."/>
            <person name="Geml J."/>
            <person name="Haridas S."/>
            <person name="Hughes K."/>
            <person name="Justo A."/>
            <person name="Karasinski D."/>
            <person name="Kautmanova I."/>
            <person name="Kiss B."/>
            <person name="Kocsube S."/>
            <person name="Kotiranta H."/>
            <person name="LaButti K.M."/>
            <person name="Lechner B.E."/>
            <person name="Liimatainen K."/>
            <person name="Lipzen A."/>
            <person name="Lukacs Z."/>
            <person name="Mihaltcheva S."/>
            <person name="Morgado L.N."/>
            <person name="Niskanen T."/>
            <person name="Noordeloos M.E."/>
            <person name="Ohm R.A."/>
            <person name="Ortiz-Santana B."/>
            <person name="Ovrebo C."/>
            <person name="Racz N."/>
            <person name="Riley R."/>
            <person name="Savchenko A."/>
            <person name="Shiryaev A."/>
            <person name="Soop K."/>
            <person name="Spirin V."/>
            <person name="Szebenyi C."/>
            <person name="Tomsovsky M."/>
            <person name="Tulloss R.E."/>
            <person name="Uehling J."/>
            <person name="Grigoriev I.V."/>
            <person name="Vagvolgyi C."/>
            <person name="Papp T."/>
            <person name="Martin F.M."/>
            <person name="Miettinen O."/>
            <person name="Hibbett D.S."/>
            <person name="Nagy L.G."/>
        </authorList>
    </citation>
    <scope>NUCLEOTIDE SEQUENCE [LARGE SCALE GENOMIC DNA]</scope>
    <source>
        <strain evidence="8 9">FP101781</strain>
    </source>
</reference>
<evidence type="ECO:0000256" key="1">
    <source>
        <dbReference type="ARBA" id="ARBA00022527"/>
    </source>
</evidence>
<dbReference type="InterPro" id="IPR050915">
    <property type="entry name" value="MAP_kinase_kinase"/>
</dbReference>
<evidence type="ECO:0000256" key="2">
    <source>
        <dbReference type="ARBA" id="ARBA00022679"/>
    </source>
</evidence>
<keyword evidence="9" id="KW-1185">Reference proteome</keyword>
<evidence type="ECO:0000256" key="6">
    <source>
        <dbReference type="SAM" id="MobiDB-lite"/>
    </source>
</evidence>
<evidence type="ECO:0000256" key="4">
    <source>
        <dbReference type="ARBA" id="ARBA00022777"/>
    </source>
</evidence>
<dbReference type="PANTHER" id="PTHR47448">
    <property type="entry name" value="DUAL SPECIFICITY MITOGEN-ACTIVATED PROTEIN KINASE KINASE DSOR1-LIKE PROTEIN"/>
    <property type="match status" value="1"/>
</dbReference>
<dbReference type="STRING" id="71717.A0A4Y7U1M4"/>
<dbReference type="SMART" id="SM00220">
    <property type="entry name" value="S_TKc"/>
    <property type="match status" value="1"/>
</dbReference>
<keyword evidence="5" id="KW-0067">ATP-binding</keyword>
<evidence type="ECO:0000259" key="7">
    <source>
        <dbReference type="PROSITE" id="PS50011"/>
    </source>
</evidence>
<dbReference type="GO" id="GO:0005524">
    <property type="term" value="F:ATP binding"/>
    <property type="evidence" value="ECO:0007669"/>
    <property type="project" value="UniProtKB-KW"/>
</dbReference>
<dbReference type="SUPFAM" id="SSF56112">
    <property type="entry name" value="Protein kinase-like (PK-like)"/>
    <property type="match status" value="1"/>
</dbReference>
<organism evidence="8 9">
    <name type="scientific">Coprinellus micaceus</name>
    <name type="common">Glistening ink-cap mushroom</name>
    <name type="synonym">Coprinus micaceus</name>
    <dbReference type="NCBI Taxonomy" id="71717"/>
    <lineage>
        <taxon>Eukaryota</taxon>
        <taxon>Fungi</taxon>
        <taxon>Dikarya</taxon>
        <taxon>Basidiomycota</taxon>
        <taxon>Agaricomycotina</taxon>
        <taxon>Agaricomycetes</taxon>
        <taxon>Agaricomycetidae</taxon>
        <taxon>Agaricales</taxon>
        <taxon>Agaricineae</taxon>
        <taxon>Psathyrellaceae</taxon>
        <taxon>Coprinellus</taxon>
    </lineage>
</organism>
<dbReference type="GO" id="GO:0004712">
    <property type="term" value="F:protein serine/threonine/tyrosine kinase activity"/>
    <property type="evidence" value="ECO:0007669"/>
    <property type="project" value="UniProtKB-ARBA"/>
</dbReference>
<dbReference type="InterPro" id="IPR011009">
    <property type="entry name" value="Kinase-like_dom_sf"/>
</dbReference>
<dbReference type="EMBL" id="QPFP01000001">
    <property type="protein sequence ID" value="TEB40141.1"/>
    <property type="molecule type" value="Genomic_DNA"/>
</dbReference>
<dbReference type="InterPro" id="IPR000719">
    <property type="entry name" value="Prot_kinase_dom"/>
</dbReference>
<proteinExistence type="predicted"/>
<dbReference type="Gene3D" id="1.10.510.10">
    <property type="entry name" value="Transferase(Phosphotransferase) domain 1"/>
    <property type="match status" value="2"/>
</dbReference>
<dbReference type="Proteomes" id="UP000298030">
    <property type="component" value="Unassembled WGS sequence"/>
</dbReference>
<feature type="region of interest" description="Disordered" evidence="6">
    <location>
        <begin position="214"/>
        <end position="262"/>
    </location>
</feature>
<keyword evidence="1" id="KW-0723">Serine/threonine-protein kinase</keyword>
<dbReference type="OrthoDB" id="539158at2759"/>
<name>A0A4Y7U1M4_COPMI</name>
<feature type="domain" description="Protein kinase" evidence="7">
    <location>
        <begin position="1"/>
        <end position="327"/>
    </location>
</feature>
<dbReference type="PROSITE" id="PS50011">
    <property type="entry name" value="PROTEIN_KINASE_DOM"/>
    <property type="match status" value="1"/>
</dbReference>
<dbReference type="PANTHER" id="PTHR47448:SF1">
    <property type="entry name" value="SERINE_THREONINE-PROTEIN KINASE STE7 HOMOLOG"/>
    <property type="match status" value="1"/>
</dbReference>
<dbReference type="GO" id="GO:0004674">
    <property type="term" value="F:protein serine/threonine kinase activity"/>
    <property type="evidence" value="ECO:0007669"/>
    <property type="project" value="UniProtKB-KW"/>
</dbReference>
<evidence type="ECO:0000313" key="8">
    <source>
        <dbReference type="EMBL" id="TEB40141.1"/>
    </source>
</evidence>